<feature type="domain" description="HTH cro/C1-type" evidence="2">
    <location>
        <begin position="26"/>
        <end position="74"/>
    </location>
</feature>
<dbReference type="Pfam" id="PF13560">
    <property type="entry name" value="HTH_31"/>
    <property type="match status" value="1"/>
</dbReference>
<accession>A0ABN0VE94</accession>
<gene>
    <name evidence="3" type="ORF">GCM10010302_31110</name>
</gene>
<dbReference type="InterPro" id="IPR010982">
    <property type="entry name" value="Lambda_DNA-bd_dom_sf"/>
</dbReference>
<dbReference type="InterPro" id="IPR011990">
    <property type="entry name" value="TPR-like_helical_dom_sf"/>
</dbReference>
<reference evidence="3 4" key="1">
    <citation type="journal article" date="2019" name="Int. J. Syst. Evol. Microbiol.">
        <title>The Global Catalogue of Microorganisms (GCM) 10K type strain sequencing project: providing services to taxonomists for standard genome sequencing and annotation.</title>
        <authorList>
            <consortium name="The Broad Institute Genomics Platform"/>
            <consortium name="The Broad Institute Genome Sequencing Center for Infectious Disease"/>
            <person name="Wu L."/>
            <person name="Ma J."/>
        </authorList>
    </citation>
    <scope>NUCLEOTIDE SEQUENCE [LARGE SCALE GENOMIC DNA]</scope>
    <source>
        <strain evidence="3 4">JCM 4505</strain>
    </source>
</reference>
<dbReference type="RefSeq" id="WP_344158672.1">
    <property type="nucleotide sequence ID" value="NZ_BAAABV010000015.1"/>
</dbReference>
<dbReference type="PROSITE" id="PS50943">
    <property type="entry name" value="HTH_CROC1"/>
    <property type="match status" value="1"/>
</dbReference>
<name>A0ABN0VE94_9ACTN</name>
<evidence type="ECO:0000313" key="4">
    <source>
        <dbReference type="Proteomes" id="UP001501867"/>
    </source>
</evidence>
<dbReference type="InterPro" id="IPR001387">
    <property type="entry name" value="Cro/C1-type_HTH"/>
</dbReference>
<dbReference type="SMART" id="SM00530">
    <property type="entry name" value="HTH_XRE"/>
    <property type="match status" value="1"/>
</dbReference>
<keyword evidence="4" id="KW-1185">Reference proteome</keyword>
<evidence type="ECO:0000259" key="2">
    <source>
        <dbReference type="PROSITE" id="PS50943"/>
    </source>
</evidence>
<organism evidence="3 4">
    <name type="scientific">Streptomyces polychromogenes</name>
    <dbReference type="NCBI Taxonomy" id="67342"/>
    <lineage>
        <taxon>Bacteria</taxon>
        <taxon>Bacillati</taxon>
        <taxon>Actinomycetota</taxon>
        <taxon>Actinomycetes</taxon>
        <taxon>Kitasatosporales</taxon>
        <taxon>Streptomycetaceae</taxon>
        <taxon>Streptomyces</taxon>
    </lineage>
</organism>
<dbReference type="SUPFAM" id="SSF47413">
    <property type="entry name" value="lambda repressor-like DNA-binding domains"/>
    <property type="match status" value="1"/>
</dbReference>
<evidence type="ECO:0000256" key="1">
    <source>
        <dbReference type="SAM" id="MobiDB-lite"/>
    </source>
</evidence>
<feature type="region of interest" description="Disordered" evidence="1">
    <location>
        <begin position="388"/>
        <end position="423"/>
    </location>
</feature>
<dbReference type="SUPFAM" id="SSF81901">
    <property type="entry name" value="HCP-like"/>
    <property type="match status" value="1"/>
</dbReference>
<feature type="compositionally biased region" description="Low complexity" evidence="1">
    <location>
        <begin position="403"/>
        <end position="414"/>
    </location>
</feature>
<protein>
    <recommendedName>
        <fullName evidence="2">HTH cro/C1-type domain-containing protein</fullName>
    </recommendedName>
</protein>
<dbReference type="Gene3D" id="1.10.260.40">
    <property type="entry name" value="lambda repressor-like DNA-binding domains"/>
    <property type="match status" value="1"/>
</dbReference>
<dbReference type="Gene3D" id="1.25.40.10">
    <property type="entry name" value="Tetratricopeptide repeat domain"/>
    <property type="match status" value="3"/>
</dbReference>
<proteinExistence type="predicted"/>
<dbReference type="Proteomes" id="UP001501867">
    <property type="component" value="Unassembled WGS sequence"/>
</dbReference>
<sequence length="947" mass="100474">MNGGDGEHGAAIVELRRRLDDGLALAGLTKTQLAARAGLGRTTVQEAFGAQAPVPSAATIAALADALGLPEAPLLALRRSAAGTGVTRGDAGLLGKPIGDWDPHHLEVHPSGPGVGRTPVPVLSGYVAREHDRVLADAVRAAGSGRPQMVVLVGSSSTGKTRACWEAVQPLAERAWRLWHPFNPTRADAALEDLARVGPRTVVWLNEAQHYLGDARRGERIAAAVHELLTAADRGPILVLGTLWPEYARRYTASPAPGAPDPHSRVRELLAGRLVTVPDAFDARALQEAAVRAKAGDRLLSEALGRTQTSGRVAQDLAGAPLLLHRYLTASPGARALVEAAMDARRLGVGLHLPQDFLTAAAVDYLGQEDYDDLHNCPDWKRPALAELAEPVHGKQAPLRSTGPRPGRRAPAAGSDPAEADAGGPMLRLADYLEQYGRSARRRLCPPASFWDAAHAHLSDADDLDALARRARVRHRLQWAHHLRLRADLAAAGAAPTAPGPTAPVDDHPHEPQAVVVEQAPAAGVREVSGVQVPMALHVRGIWRAEAGDRAEAERLFRRAAEGGHLEALGDLALLREEAGDPHGAETLAREAAAAGHTEALRRLVELRECGGDHPTAQALACALADAGSPDPLCELAARRQEAGDTAAAGRLFRHAADAGHVRAVHLLALLVERAGDRTEAEVLARRAADGGAVEALFDLAVLRASTGDAARTESLFQQAADAGHAKATRALVVLWERAGRRAEAEALARRTARAGRPGALRDLAVLRARTGGLADAEPLFLAAVDAGHPDALRELVRWRDENGDGSGAEDLARQAVHTDLSTFHPLHELARWRDRNGVRSDSEPLYREAACLGDADALLDLAVSRERAGCHGDAEDLYREAADAGSVDALRVLWLRREERGDRRGADALCREAADAGQAPLFALDSRWPSGLDPDGTLTPQWNPGV</sequence>
<dbReference type="EMBL" id="BAAABV010000015">
    <property type="protein sequence ID" value="GAA0290347.1"/>
    <property type="molecule type" value="Genomic_DNA"/>
</dbReference>
<feature type="region of interest" description="Disordered" evidence="1">
    <location>
        <begin position="928"/>
        <end position="947"/>
    </location>
</feature>
<evidence type="ECO:0000313" key="3">
    <source>
        <dbReference type="EMBL" id="GAA0290347.1"/>
    </source>
</evidence>
<comment type="caution">
    <text evidence="3">The sequence shown here is derived from an EMBL/GenBank/DDBJ whole genome shotgun (WGS) entry which is preliminary data.</text>
</comment>